<dbReference type="InterPro" id="IPR018540">
    <property type="entry name" value="Spo0E-like"/>
</dbReference>
<dbReference type="AlphaFoldDB" id="A0A1I4A0B1"/>
<reference evidence="2" key="1">
    <citation type="submission" date="2016-10" db="EMBL/GenBank/DDBJ databases">
        <authorList>
            <person name="Varghese N."/>
            <person name="Submissions S."/>
        </authorList>
    </citation>
    <scope>NUCLEOTIDE SEQUENCE [LARGE SCALE GENOMIC DNA]</scope>
    <source>
        <strain evidence="2">CGMCC 1.3704</strain>
    </source>
</reference>
<evidence type="ECO:0000313" key="1">
    <source>
        <dbReference type="EMBL" id="SFK49219.1"/>
    </source>
</evidence>
<proteinExistence type="predicted"/>
<evidence type="ECO:0000313" key="2">
    <source>
        <dbReference type="Proteomes" id="UP000183557"/>
    </source>
</evidence>
<name>A0A1I4A0B1_HALDA</name>
<dbReference type="RefSeq" id="WP_075038125.1">
    <property type="nucleotide sequence ID" value="NZ_FOSB01000015.1"/>
</dbReference>
<organism evidence="1 2">
    <name type="scientific">Halobacillus dabanensis</name>
    <dbReference type="NCBI Taxonomy" id="240302"/>
    <lineage>
        <taxon>Bacteria</taxon>
        <taxon>Bacillati</taxon>
        <taxon>Bacillota</taxon>
        <taxon>Bacilli</taxon>
        <taxon>Bacillales</taxon>
        <taxon>Bacillaceae</taxon>
        <taxon>Halobacillus</taxon>
    </lineage>
</organism>
<dbReference type="GO" id="GO:0043937">
    <property type="term" value="P:regulation of sporulation"/>
    <property type="evidence" value="ECO:0007669"/>
    <property type="project" value="InterPro"/>
</dbReference>
<dbReference type="InterPro" id="IPR037208">
    <property type="entry name" value="Spo0E-like_sf"/>
</dbReference>
<dbReference type="GO" id="GO:0046983">
    <property type="term" value="F:protein dimerization activity"/>
    <property type="evidence" value="ECO:0007669"/>
    <property type="project" value="InterPro"/>
</dbReference>
<dbReference type="Pfam" id="PF09388">
    <property type="entry name" value="SpoOE-like"/>
    <property type="match status" value="1"/>
</dbReference>
<gene>
    <name evidence="1" type="ORF">SAMN04487936_11560</name>
</gene>
<dbReference type="SUPFAM" id="SSF140500">
    <property type="entry name" value="BAS1536-like"/>
    <property type="match status" value="1"/>
</dbReference>
<protein>
    <submittedName>
        <fullName evidence="1">Spo0E like sporulation regulatory protein</fullName>
    </submittedName>
</protein>
<dbReference type="EMBL" id="FOSB01000015">
    <property type="protein sequence ID" value="SFK49219.1"/>
    <property type="molecule type" value="Genomic_DNA"/>
</dbReference>
<dbReference type="Gene3D" id="4.10.280.10">
    <property type="entry name" value="Helix-loop-helix DNA-binding domain"/>
    <property type="match status" value="1"/>
</dbReference>
<accession>A0A1I4A0B1</accession>
<dbReference type="Proteomes" id="UP000183557">
    <property type="component" value="Unassembled WGS sequence"/>
</dbReference>
<sequence length="51" mass="6037">MSNPDVLKKQIEDKRQKMYDAYLNGSNYNYVVKLSQELDDLLNRLNSDWVA</sequence>
<dbReference type="InterPro" id="IPR036638">
    <property type="entry name" value="HLH_DNA-bd_sf"/>
</dbReference>
<keyword evidence="2" id="KW-1185">Reference proteome</keyword>
<dbReference type="OrthoDB" id="2973540at2"/>